<evidence type="ECO:0000256" key="1">
    <source>
        <dbReference type="SAM" id="MobiDB-lite"/>
    </source>
</evidence>
<evidence type="ECO:0000313" key="3">
    <source>
        <dbReference type="Proteomes" id="UP000216063"/>
    </source>
</evidence>
<accession>A0A255DHS7</accession>
<keyword evidence="3" id="KW-1185">Reference proteome</keyword>
<comment type="caution">
    <text evidence="2">The sequence shown here is derived from an EMBL/GenBank/DDBJ whole genome shotgun (WGS) entry which is preliminary data.</text>
</comment>
<protein>
    <submittedName>
        <fullName evidence="2">Uncharacterized protein</fullName>
    </submittedName>
</protein>
<proteinExistence type="predicted"/>
<feature type="compositionally biased region" description="Polar residues" evidence="1">
    <location>
        <begin position="55"/>
        <end position="67"/>
    </location>
</feature>
<feature type="compositionally biased region" description="Polar residues" evidence="1">
    <location>
        <begin position="21"/>
        <end position="46"/>
    </location>
</feature>
<gene>
    <name evidence="2" type="ORF">CG716_21590</name>
</gene>
<organism evidence="2 3">
    <name type="scientific">Mycolicibacterium sphagni</name>
    <dbReference type="NCBI Taxonomy" id="1786"/>
    <lineage>
        <taxon>Bacteria</taxon>
        <taxon>Bacillati</taxon>
        <taxon>Actinomycetota</taxon>
        <taxon>Actinomycetes</taxon>
        <taxon>Mycobacteriales</taxon>
        <taxon>Mycobacteriaceae</taxon>
        <taxon>Mycolicibacterium</taxon>
    </lineage>
</organism>
<dbReference type="EMBL" id="NOZR01000021">
    <property type="protein sequence ID" value="OYN76492.1"/>
    <property type="molecule type" value="Genomic_DNA"/>
</dbReference>
<dbReference type="AlphaFoldDB" id="A0A255DHS7"/>
<dbReference type="Proteomes" id="UP000216063">
    <property type="component" value="Unassembled WGS sequence"/>
</dbReference>
<sequence length="67" mass="6628">MVLAGVGVVAFTACGAKSNEPAPTTGSSPSLQPTSKATFPGPNNFSPAPIAPLNPTVNPTNAQTTHP</sequence>
<name>A0A255DHS7_9MYCO</name>
<feature type="region of interest" description="Disordered" evidence="1">
    <location>
        <begin position="14"/>
        <end position="67"/>
    </location>
</feature>
<reference evidence="2 3" key="1">
    <citation type="submission" date="2017-07" db="EMBL/GenBank/DDBJ databases">
        <title>The new phylogeny of genus Mycobacterium.</title>
        <authorList>
            <person name="Tortoli E."/>
            <person name="Trovato A."/>
            <person name="Cirillo D.M."/>
        </authorList>
    </citation>
    <scope>NUCLEOTIDE SEQUENCE [LARGE SCALE GENOMIC DNA]</scope>
    <source>
        <strain evidence="2 3">ATCC 33027</strain>
    </source>
</reference>
<evidence type="ECO:0000313" key="2">
    <source>
        <dbReference type="EMBL" id="OYN76492.1"/>
    </source>
</evidence>